<evidence type="ECO:0000313" key="2">
    <source>
        <dbReference type="EMBL" id="VFT77723.1"/>
    </source>
</evidence>
<accession>A0A485K7S2</accession>
<dbReference type="Proteomes" id="UP000332933">
    <property type="component" value="Unassembled WGS sequence"/>
</dbReference>
<reference evidence="1" key="2">
    <citation type="submission" date="2019-06" db="EMBL/GenBank/DDBJ databases">
        <title>Genomics analysis of Aphanomyces spp. identifies a new class of oomycete effector associated with host adaptation.</title>
        <authorList>
            <person name="Gaulin E."/>
        </authorList>
    </citation>
    <scope>NUCLEOTIDE SEQUENCE</scope>
    <source>
        <strain evidence="1">CBS 578.67</strain>
    </source>
</reference>
<reference evidence="2 3" key="1">
    <citation type="submission" date="2019-03" db="EMBL/GenBank/DDBJ databases">
        <authorList>
            <person name="Gaulin E."/>
            <person name="Dumas B."/>
        </authorList>
    </citation>
    <scope>NUCLEOTIDE SEQUENCE [LARGE SCALE GENOMIC DNA]</scope>
    <source>
        <strain evidence="2">CBS 568.67</strain>
    </source>
</reference>
<proteinExistence type="predicted"/>
<dbReference type="SUPFAM" id="SSF52047">
    <property type="entry name" value="RNI-like"/>
    <property type="match status" value="1"/>
</dbReference>
<evidence type="ECO:0000313" key="1">
    <source>
        <dbReference type="EMBL" id="KAF0720175.1"/>
    </source>
</evidence>
<dbReference type="EMBL" id="CAADRA010000026">
    <property type="protein sequence ID" value="VFT77723.1"/>
    <property type="molecule type" value="Genomic_DNA"/>
</dbReference>
<protein>
    <submittedName>
        <fullName evidence="2">Aste57867_498 protein</fullName>
    </submittedName>
</protein>
<dbReference type="EMBL" id="VJMH01000026">
    <property type="protein sequence ID" value="KAF0720175.1"/>
    <property type="molecule type" value="Genomic_DNA"/>
</dbReference>
<sequence>MSEPKPTLLPLDLVHQILSWVDTAFFTFLDALGTADARGPYEPLWQLSLHHDHSFLWPSLRLDCLYDAPSDLLDAVVPLYMHLELSGVDDPAWLLDNVALDAKIKWNAPPLSPHDVFGPLEEWYAAWAELPLTHITVYGDYCNSPGPFVAVLPRLYALTCLDLTECSFFECVDAVFAYAAESRSLISLTLAPTLDYNRGFEDLTPHHLECLLLWFDHQPVVHLDLDHLKWTTAFSDAPTLASCVCSAVFNCPTLNTLHFTSFVAADLGRIQAPLNMEVLDLDGLSASSVSQLATAINGSNVKTLILSAIDIANYNGWLHALAQSSVICVDFTACSFQNVSWPLGSTTYNIGESGLEVTQTVRYASCTARGSVALQTFGEHPKAIHLEFIRAQQGVLVQVDVTLE</sequence>
<organism evidence="2 3">
    <name type="scientific">Aphanomyces stellatus</name>
    <dbReference type="NCBI Taxonomy" id="120398"/>
    <lineage>
        <taxon>Eukaryota</taxon>
        <taxon>Sar</taxon>
        <taxon>Stramenopiles</taxon>
        <taxon>Oomycota</taxon>
        <taxon>Saprolegniomycetes</taxon>
        <taxon>Saprolegniales</taxon>
        <taxon>Verrucalvaceae</taxon>
        <taxon>Aphanomyces</taxon>
    </lineage>
</organism>
<dbReference type="AlphaFoldDB" id="A0A485K7S2"/>
<name>A0A485K7S2_9STRA</name>
<evidence type="ECO:0000313" key="3">
    <source>
        <dbReference type="Proteomes" id="UP000332933"/>
    </source>
</evidence>
<gene>
    <name evidence="2" type="primary">Aste57867_498</name>
    <name evidence="1" type="ORF">As57867_000497</name>
    <name evidence="2" type="ORF">ASTE57867_498</name>
</gene>
<keyword evidence="3" id="KW-1185">Reference proteome</keyword>